<evidence type="ECO:0000313" key="2">
    <source>
        <dbReference type="EMBL" id="PZR37477.1"/>
    </source>
</evidence>
<feature type="region of interest" description="Disordered" evidence="1">
    <location>
        <begin position="75"/>
        <end position="118"/>
    </location>
</feature>
<evidence type="ECO:0000256" key="1">
    <source>
        <dbReference type="SAM" id="MobiDB-lite"/>
    </source>
</evidence>
<feature type="compositionally biased region" description="Basic and acidic residues" evidence="1">
    <location>
        <begin position="83"/>
        <end position="93"/>
    </location>
</feature>
<protein>
    <recommendedName>
        <fullName evidence="4">Cell envelope biogenesis protein TolA</fullName>
    </recommendedName>
</protein>
<evidence type="ECO:0008006" key="4">
    <source>
        <dbReference type="Google" id="ProtNLM"/>
    </source>
</evidence>
<sequence length="153" mass="16473">MARAPKVFTWSDGFHRYTVAATSRAKALAAWETDRDLFKEGVAAEAPDAPDARAALAAPGAVIRRAEGGLKAAVDKLPTPKPKKVDGAAEARRKQALAEAEAALEAAETEQRDAEADLEQRRRALEAEAAALERSWAARRAKLTKTVEGLRSR</sequence>
<dbReference type="Proteomes" id="UP000249393">
    <property type="component" value="Unassembled WGS sequence"/>
</dbReference>
<gene>
    <name evidence="2" type="ORF">DI526_00870</name>
</gene>
<feature type="compositionally biased region" description="Basic and acidic residues" evidence="1">
    <location>
        <begin position="109"/>
        <end position="118"/>
    </location>
</feature>
<dbReference type="RefSeq" id="WP_304272908.1">
    <property type="nucleotide sequence ID" value="NZ_QFQZ01000001.1"/>
</dbReference>
<accession>A0A2W5VGE0</accession>
<evidence type="ECO:0000313" key="3">
    <source>
        <dbReference type="Proteomes" id="UP000249393"/>
    </source>
</evidence>
<organism evidence="2 3">
    <name type="scientific">Caulobacter segnis</name>
    <dbReference type="NCBI Taxonomy" id="88688"/>
    <lineage>
        <taxon>Bacteria</taxon>
        <taxon>Pseudomonadati</taxon>
        <taxon>Pseudomonadota</taxon>
        <taxon>Alphaproteobacteria</taxon>
        <taxon>Caulobacterales</taxon>
        <taxon>Caulobacteraceae</taxon>
        <taxon>Caulobacter</taxon>
    </lineage>
</organism>
<dbReference type="EMBL" id="QFQZ01000001">
    <property type="protein sequence ID" value="PZR37477.1"/>
    <property type="molecule type" value="Genomic_DNA"/>
</dbReference>
<feature type="compositionally biased region" description="Low complexity" evidence="1">
    <location>
        <begin position="97"/>
        <end position="106"/>
    </location>
</feature>
<name>A0A2W5VGE0_9CAUL</name>
<reference evidence="2 3" key="1">
    <citation type="submission" date="2017-08" db="EMBL/GenBank/DDBJ databases">
        <title>Infants hospitalized years apart are colonized by the same room-sourced microbial strains.</title>
        <authorList>
            <person name="Brooks B."/>
            <person name="Olm M.R."/>
            <person name="Firek B.A."/>
            <person name="Baker R."/>
            <person name="Thomas B.C."/>
            <person name="Morowitz M.J."/>
            <person name="Banfield J.F."/>
        </authorList>
    </citation>
    <scope>NUCLEOTIDE SEQUENCE [LARGE SCALE GENOMIC DNA]</scope>
    <source>
        <strain evidence="2">S2_003_000_R2_4</strain>
    </source>
</reference>
<dbReference type="AlphaFoldDB" id="A0A2W5VGE0"/>
<comment type="caution">
    <text evidence="2">The sequence shown here is derived from an EMBL/GenBank/DDBJ whole genome shotgun (WGS) entry which is preliminary data.</text>
</comment>
<proteinExistence type="predicted"/>